<accession>K3WS49</accession>
<dbReference type="EMBL" id="GL376617">
    <property type="status" value="NOT_ANNOTATED_CDS"/>
    <property type="molecule type" value="Genomic_DNA"/>
</dbReference>
<keyword evidence="3" id="KW-0968">Cytoplasmic vesicle</keyword>
<evidence type="ECO:0000256" key="2">
    <source>
        <dbReference type="ARBA" id="ARBA00022737"/>
    </source>
</evidence>
<keyword evidence="8" id="KW-1185">Reference proteome</keyword>
<dbReference type="STRING" id="431595.K3WS49"/>
<evidence type="ECO:0000256" key="3">
    <source>
        <dbReference type="ARBA" id="ARBA00023329"/>
    </source>
</evidence>
<protein>
    <recommendedName>
        <fullName evidence="4">MORN repeat-containing protein 3</fullName>
    </recommendedName>
</protein>
<reference evidence="7" key="3">
    <citation type="submission" date="2015-02" db="UniProtKB">
        <authorList>
            <consortium name="EnsemblProtists"/>
        </authorList>
    </citation>
    <scope>IDENTIFICATION</scope>
    <source>
        <strain evidence="7">DAOM BR144</strain>
    </source>
</reference>
<sequence length="273" mass="31319">MHTARLSSNTGTPSRLSEKLANRNGPRHSVYWVQTKKASDMRLPTHSNVLDATNMGDASAKVEYTLVGKYTGDWKDGVKHGYGVLIYANGNKYEGEWVEGKREGKGVYWIHDKKHKKLRKQFAGDWQRDQRHGLGTFFHEDGSRYEGFWANNKREGDGRMLYGSDRSVYEGQWSGNVRSGRGTLTLVNGDIYDGYWLNDKKEGPGRFYYKATRKMYEGEWVDGAPKCGTYHDNYDHDDDDARHAFGDDDGDGSSALRRHHRFELPEVSFSLEW</sequence>
<dbReference type="eggNOG" id="KOG0231">
    <property type="taxonomic scope" value="Eukaryota"/>
</dbReference>
<dbReference type="Gene3D" id="2.20.110.10">
    <property type="entry name" value="Histone H3 K4-specific methyltransferase SET7/9 N-terminal domain"/>
    <property type="match status" value="3"/>
</dbReference>
<evidence type="ECO:0000256" key="4">
    <source>
        <dbReference type="ARBA" id="ARBA00039854"/>
    </source>
</evidence>
<proteinExistence type="predicted"/>
<dbReference type="Pfam" id="PF02493">
    <property type="entry name" value="MORN"/>
    <property type="match status" value="7"/>
</dbReference>
<dbReference type="InterPro" id="IPR003409">
    <property type="entry name" value="MORN"/>
</dbReference>
<organism evidence="7 8">
    <name type="scientific">Globisporangium ultimum (strain ATCC 200006 / CBS 805.95 / DAOM BR144)</name>
    <name type="common">Pythium ultimum</name>
    <dbReference type="NCBI Taxonomy" id="431595"/>
    <lineage>
        <taxon>Eukaryota</taxon>
        <taxon>Sar</taxon>
        <taxon>Stramenopiles</taxon>
        <taxon>Oomycota</taxon>
        <taxon>Peronosporomycetes</taxon>
        <taxon>Pythiales</taxon>
        <taxon>Pythiaceae</taxon>
        <taxon>Globisporangium</taxon>
    </lineage>
</organism>
<evidence type="ECO:0000313" key="8">
    <source>
        <dbReference type="Proteomes" id="UP000019132"/>
    </source>
</evidence>
<dbReference type="AlphaFoldDB" id="K3WS49"/>
<comment type="function">
    <text evidence="5">Assembles a suppression complex (suppresome) by tethering SIRT1 and MDM2 to regulate composite modifications of p53/TP53. Confers both deacetylation-mediated functional inactivation, by SIRT1, and ubiquitination-dependent degradation, by MDM2, of p53/TP53, promoting a proliferative and cell survival behaviors. May play a role in the regulation of spermatogenesis.</text>
</comment>
<dbReference type="Proteomes" id="UP000019132">
    <property type="component" value="Unassembled WGS sequence"/>
</dbReference>
<comment type="subcellular location">
    <subcellularLocation>
        <location evidence="1">Cytoplasmic vesicle</location>
        <location evidence="1">Secretory vesicle</location>
        <location evidence="1">Acrosome</location>
    </subcellularLocation>
</comment>
<evidence type="ECO:0000256" key="5">
    <source>
        <dbReference type="ARBA" id="ARBA00045851"/>
    </source>
</evidence>
<dbReference type="InterPro" id="IPR052472">
    <property type="entry name" value="MORN3"/>
</dbReference>
<dbReference type="OMA" id="RCYIGEW"/>
<reference evidence="8" key="2">
    <citation type="submission" date="2010-04" db="EMBL/GenBank/DDBJ databases">
        <authorList>
            <person name="Buell R."/>
            <person name="Hamilton J."/>
            <person name="Hostetler J."/>
        </authorList>
    </citation>
    <scope>NUCLEOTIDE SEQUENCE [LARGE SCALE GENOMIC DNA]</scope>
    <source>
        <strain evidence="8">DAOM:BR144</strain>
    </source>
</reference>
<evidence type="ECO:0000256" key="1">
    <source>
        <dbReference type="ARBA" id="ARBA00004218"/>
    </source>
</evidence>
<dbReference type="SMART" id="SM00698">
    <property type="entry name" value="MORN"/>
    <property type="match status" value="6"/>
</dbReference>
<dbReference type="InParanoid" id="K3WS49"/>
<dbReference type="HOGENOM" id="CLU_1021110_0_0_1"/>
<dbReference type="PANTHER" id="PTHR46511">
    <property type="entry name" value="MORN REPEAT-CONTAINING PROTEIN 3"/>
    <property type="match status" value="1"/>
</dbReference>
<dbReference type="VEuPathDB" id="FungiDB:PYU1_G007777"/>
<dbReference type="EnsemblProtists" id="PYU1_T007793">
    <property type="protein sequence ID" value="PYU1_T007793"/>
    <property type="gene ID" value="PYU1_G007777"/>
</dbReference>
<feature type="region of interest" description="Disordered" evidence="6">
    <location>
        <begin position="1"/>
        <end position="23"/>
    </location>
</feature>
<dbReference type="GO" id="GO:0001669">
    <property type="term" value="C:acrosomal vesicle"/>
    <property type="evidence" value="ECO:0007669"/>
    <property type="project" value="UniProtKB-SubCell"/>
</dbReference>
<name>K3WS49_GLOUD</name>
<reference evidence="8" key="1">
    <citation type="journal article" date="2010" name="Genome Biol.">
        <title>Genome sequence of the necrotrophic plant pathogen Pythium ultimum reveals original pathogenicity mechanisms and effector repertoire.</title>
        <authorList>
            <person name="Levesque C.A."/>
            <person name="Brouwer H."/>
            <person name="Cano L."/>
            <person name="Hamilton J.P."/>
            <person name="Holt C."/>
            <person name="Huitema E."/>
            <person name="Raffaele S."/>
            <person name="Robideau G.P."/>
            <person name="Thines M."/>
            <person name="Win J."/>
            <person name="Zerillo M.M."/>
            <person name="Beakes G.W."/>
            <person name="Boore J.L."/>
            <person name="Busam D."/>
            <person name="Dumas B."/>
            <person name="Ferriera S."/>
            <person name="Fuerstenberg S.I."/>
            <person name="Gachon C.M."/>
            <person name="Gaulin E."/>
            <person name="Govers F."/>
            <person name="Grenville-Briggs L."/>
            <person name="Horner N."/>
            <person name="Hostetler J."/>
            <person name="Jiang R.H."/>
            <person name="Johnson J."/>
            <person name="Krajaejun T."/>
            <person name="Lin H."/>
            <person name="Meijer H.J."/>
            <person name="Moore B."/>
            <person name="Morris P."/>
            <person name="Phuntmart V."/>
            <person name="Puiu D."/>
            <person name="Shetty J."/>
            <person name="Stajich J.E."/>
            <person name="Tripathy S."/>
            <person name="Wawra S."/>
            <person name="van West P."/>
            <person name="Whitty B.R."/>
            <person name="Coutinho P.M."/>
            <person name="Henrissat B."/>
            <person name="Martin F."/>
            <person name="Thomas P.D."/>
            <person name="Tyler B.M."/>
            <person name="De Vries R.P."/>
            <person name="Kamoun S."/>
            <person name="Yandell M."/>
            <person name="Tisserat N."/>
            <person name="Buell C.R."/>
        </authorList>
    </citation>
    <scope>NUCLEOTIDE SEQUENCE</scope>
    <source>
        <strain evidence="8">DAOM:BR144</strain>
    </source>
</reference>
<evidence type="ECO:0000256" key="6">
    <source>
        <dbReference type="SAM" id="MobiDB-lite"/>
    </source>
</evidence>
<keyword evidence="2" id="KW-0677">Repeat</keyword>
<evidence type="ECO:0000313" key="7">
    <source>
        <dbReference type="EnsemblProtists" id="PYU1_T007793"/>
    </source>
</evidence>
<dbReference type="PANTHER" id="PTHR46511:SF1">
    <property type="entry name" value="MORN REPEAT-CONTAINING PROTEIN 3"/>
    <property type="match status" value="1"/>
</dbReference>
<dbReference type="SUPFAM" id="SSF82185">
    <property type="entry name" value="Histone H3 K4-specific methyltransferase SET7/9 N-terminal domain"/>
    <property type="match status" value="2"/>
</dbReference>
<feature type="compositionally biased region" description="Polar residues" evidence="6">
    <location>
        <begin position="1"/>
        <end position="15"/>
    </location>
</feature>